<keyword evidence="3" id="KW-1185">Reference proteome</keyword>
<evidence type="ECO:0000313" key="3">
    <source>
        <dbReference type="Proteomes" id="UP001556367"/>
    </source>
</evidence>
<evidence type="ECO:0000313" key="2">
    <source>
        <dbReference type="EMBL" id="KAL0949938.1"/>
    </source>
</evidence>
<name>A0ABR3J2V3_9AGAR</name>
<evidence type="ECO:0000259" key="1">
    <source>
        <dbReference type="Pfam" id="PF20236"/>
    </source>
</evidence>
<proteinExistence type="predicted"/>
<accession>A0ABR3J2V3</accession>
<dbReference type="EMBL" id="JASNQZ010000012">
    <property type="protein sequence ID" value="KAL0949938.1"/>
    <property type="molecule type" value="Genomic_DNA"/>
</dbReference>
<dbReference type="Proteomes" id="UP001556367">
    <property type="component" value="Unassembled WGS sequence"/>
</dbReference>
<reference evidence="3" key="1">
    <citation type="submission" date="2024-06" db="EMBL/GenBank/DDBJ databases">
        <title>Multi-omics analyses provide insights into the biosynthesis of the anticancer antibiotic pleurotin in Hohenbuehelia grisea.</title>
        <authorList>
            <person name="Weaver J.A."/>
            <person name="Alberti F."/>
        </authorList>
    </citation>
    <scope>NUCLEOTIDE SEQUENCE [LARGE SCALE GENOMIC DNA]</scope>
    <source>
        <strain evidence="3">T-177</strain>
    </source>
</reference>
<dbReference type="Pfam" id="PF20236">
    <property type="entry name" value="DUF6593"/>
    <property type="match status" value="1"/>
</dbReference>
<dbReference type="InterPro" id="IPR046528">
    <property type="entry name" value="DUF6593"/>
</dbReference>
<gene>
    <name evidence="2" type="ORF">HGRIS_009964</name>
</gene>
<comment type="caution">
    <text evidence="2">The sequence shown here is derived from an EMBL/GenBank/DDBJ whole genome shotgun (WGS) entry which is preliminary data.</text>
</comment>
<protein>
    <recommendedName>
        <fullName evidence="1">DUF6593 domain-containing protein</fullName>
    </recommendedName>
</protein>
<feature type="domain" description="DUF6593" evidence="1">
    <location>
        <begin position="32"/>
        <end position="189"/>
    </location>
</feature>
<sequence>MYKTRTQSVNDSQSTLVDSVPLSLTFDRNSVNDAIVSSPLGPLYTISTRTHLGITEVYACIAPGTRRLVARYEIRLFLPDVIHFPGKFSEKNVRMKRWLKTVKGKERAHLCNQGLTPVSSMESSDSRCLWSTSEGGQLSLFLEDEPYAPIATLQSASSWSPLTLEVDHQALTKLDEIIVSAVILEQRRRFEARLDNVSYKFTYPGLPS</sequence>
<organism evidence="2 3">
    <name type="scientific">Hohenbuehelia grisea</name>
    <dbReference type="NCBI Taxonomy" id="104357"/>
    <lineage>
        <taxon>Eukaryota</taxon>
        <taxon>Fungi</taxon>
        <taxon>Dikarya</taxon>
        <taxon>Basidiomycota</taxon>
        <taxon>Agaricomycotina</taxon>
        <taxon>Agaricomycetes</taxon>
        <taxon>Agaricomycetidae</taxon>
        <taxon>Agaricales</taxon>
        <taxon>Pleurotineae</taxon>
        <taxon>Pleurotaceae</taxon>
        <taxon>Hohenbuehelia</taxon>
    </lineage>
</organism>